<protein>
    <submittedName>
        <fullName evidence="1">Uncharacterized protein</fullName>
    </submittedName>
</protein>
<gene>
    <name evidence="1" type="ORF">S03H2_62470</name>
</gene>
<organism evidence="1">
    <name type="scientific">marine sediment metagenome</name>
    <dbReference type="NCBI Taxonomy" id="412755"/>
    <lineage>
        <taxon>unclassified sequences</taxon>
        <taxon>metagenomes</taxon>
        <taxon>ecological metagenomes</taxon>
    </lineage>
</organism>
<name>X1I5B9_9ZZZZ</name>
<sequence length="202" mass="23433">MSETYTTGGDKTIAVPRTHWAGETFKVLQEHNLLYIDLMLRLWGIYPEPFVGVYKANDEHEPVGDYLSRSQYWLINYALSPKDWLWYEPWGKTLNENHYWIIQPPHDPPIVSIANSKLTIEQTGRAAQWLDTLLSTTPDPLVDPDGKHLYFHHHSPLSSGHPQHHWHSYTFITQKVPDTFYLEAVITHGTDWPPFNGGYQPT</sequence>
<accession>X1I5B9</accession>
<proteinExistence type="predicted"/>
<evidence type="ECO:0000313" key="1">
    <source>
        <dbReference type="EMBL" id="GAH77586.1"/>
    </source>
</evidence>
<reference evidence="1" key="1">
    <citation type="journal article" date="2014" name="Front. Microbiol.">
        <title>High frequency of phylogenetically diverse reductive dehalogenase-homologous genes in deep subseafloor sedimentary metagenomes.</title>
        <authorList>
            <person name="Kawai M."/>
            <person name="Futagami T."/>
            <person name="Toyoda A."/>
            <person name="Takaki Y."/>
            <person name="Nishi S."/>
            <person name="Hori S."/>
            <person name="Arai W."/>
            <person name="Tsubouchi T."/>
            <person name="Morono Y."/>
            <person name="Uchiyama I."/>
            <person name="Ito T."/>
            <person name="Fujiyama A."/>
            <person name="Inagaki F."/>
            <person name="Takami H."/>
        </authorList>
    </citation>
    <scope>NUCLEOTIDE SEQUENCE</scope>
    <source>
        <strain evidence="1">Expedition CK06-06</strain>
    </source>
</reference>
<comment type="caution">
    <text evidence="1">The sequence shown here is derived from an EMBL/GenBank/DDBJ whole genome shotgun (WGS) entry which is preliminary data.</text>
</comment>
<feature type="non-terminal residue" evidence="1">
    <location>
        <position position="202"/>
    </location>
</feature>
<dbReference type="AlphaFoldDB" id="X1I5B9"/>
<dbReference type="EMBL" id="BARU01040405">
    <property type="protein sequence ID" value="GAH77586.1"/>
    <property type="molecule type" value="Genomic_DNA"/>
</dbReference>